<evidence type="ECO:0000313" key="5">
    <source>
        <dbReference type="EMBL" id="MFD1248188.1"/>
    </source>
</evidence>
<protein>
    <submittedName>
        <fullName evidence="5">MarR family transcriptional regulator</fullName>
    </submittedName>
</protein>
<organism evidence="5 6">
    <name type="scientific">Nocardioides ginsengisoli</name>
    <dbReference type="NCBI Taxonomy" id="363868"/>
    <lineage>
        <taxon>Bacteria</taxon>
        <taxon>Bacillati</taxon>
        <taxon>Actinomycetota</taxon>
        <taxon>Actinomycetes</taxon>
        <taxon>Propionibacteriales</taxon>
        <taxon>Nocardioidaceae</taxon>
        <taxon>Nocardioides</taxon>
    </lineage>
</organism>
<dbReference type="RefSeq" id="WP_367919314.1">
    <property type="nucleotide sequence ID" value="NZ_BAABAC010000022.1"/>
</dbReference>
<dbReference type="InterPro" id="IPR000835">
    <property type="entry name" value="HTH_MarR-typ"/>
</dbReference>
<dbReference type="Proteomes" id="UP001597229">
    <property type="component" value="Unassembled WGS sequence"/>
</dbReference>
<accession>A0ABW3W1S0</accession>
<dbReference type="PROSITE" id="PS50995">
    <property type="entry name" value="HTH_MARR_2"/>
    <property type="match status" value="1"/>
</dbReference>
<dbReference type="SUPFAM" id="SSF46785">
    <property type="entry name" value="Winged helix' DNA-binding domain"/>
    <property type="match status" value="2"/>
</dbReference>
<dbReference type="Pfam" id="PF12802">
    <property type="entry name" value="MarR_2"/>
    <property type="match status" value="2"/>
</dbReference>
<dbReference type="PROSITE" id="PS01117">
    <property type="entry name" value="HTH_MARR_1"/>
    <property type="match status" value="1"/>
</dbReference>
<evidence type="ECO:0000256" key="3">
    <source>
        <dbReference type="ARBA" id="ARBA00023163"/>
    </source>
</evidence>
<dbReference type="PANTHER" id="PTHR33164">
    <property type="entry name" value="TRANSCRIPTIONAL REGULATOR, MARR FAMILY"/>
    <property type="match status" value="1"/>
</dbReference>
<dbReference type="InterPro" id="IPR039422">
    <property type="entry name" value="MarR/SlyA-like"/>
</dbReference>
<name>A0ABW3W1S0_9ACTN</name>
<dbReference type="Gene3D" id="1.10.10.10">
    <property type="entry name" value="Winged helix-like DNA-binding domain superfamily/Winged helix DNA-binding domain"/>
    <property type="match status" value="2"/>
</dbReference>
<evidence type="ECO:0000256" key="1">
    <source>
        <dbReference type="ARBA" id="ARBA00023015"/>
    </source>
</evidence>
<keyword evidence="6" id="KW-1185">Reference proteome</keyword>
<reference evidence="6" key="1">
    <citation type="journal article" date="2019" name="Int. J. Syst. Evol. Microbiol.">
        <title>The Global Catalogue of Microorganisms (GCM) 10K type strain sequencing project: providing services to taxonomists for standard genome sequencing and annotation.</title>
        <authorList>
            <consortium name="The Broad Institute Genomics Platform"/>
            <consortium name="The Broad Institute Genome Sequencing Center for Infectious Disease"/>
            <person name="Wu L."/>
            <person name="Ma J."/>
        </authorList>
    </citation>
    <scope>NUCLEOTIDE SEQUENCE [LARGE SCALE GENOMIC DNA]</scope>
    <source>
        <strain evidence="6">CCUG 52478</strain>
    </source>
</reference>
<dbReference type="InterPro" id="IPR036388">
    <property type="entry name" value="WH-like_DNA-bd_sf"/>
</dbReference>
<dbReference type="PANTHER" id="PTHR33164:SF57">
    <property type="entry name" value="MARR-FAMILY TRANSCRIPTIONAL REGULATOR"/>
    <property type="match status" value="1"/>
</dbReference>
<keyword evidence="3" id="KW-0804">Transcription</keyword>
<dbReference type="InterPro" id="IPR036390">
    <property type="entry name" value="WH_DNA-bd_sf"/>
</dbReference>
<keyword evidence="2" id="KW-0238">DNA-binding</keyword>
<comment type="caution">
    <text evidence="5">The sequence shown here is derived from an EMBL/GenBank/DDBJ whole genome shotgun (WGS) entry which is preliminary data.</text>
</comment>
<dbReference type="SMART" id="SM00347">
    <property type="entry name" value="HTH_MARR"/>
    <property type="match status" value="2"/>
</dbReference>
<keyword evidence="1" id="KW-0805">Transcription regulation</keyword>
<evidence type="ECO:0000259" key="4">
    <source>
        <dbReference type="PROSITE" id="PS50995"/>
    </source>
</evidence>
<dbReference type="EMBL" id="JBHTLX010000012">
    <property type="protein sequence ID" value="MFD1248188.1"/>
    <property type="molecule type" value="Genomic_DNA"/>
</dbReference>
<proteinExistence type="predicted"/>
<gene>
    <name evidence="5" type="ORF">ACFQ3F_10345</name>
</gene>
<evidence type="ECO:0000256" key="2">
    <source>
        <dbReference type="ARBA" id="ARBA00023125"/>
    </source>
</evidence>
<dbReference type="InterPro" id="IPR023187">
    <property type="entry name" value="Tscrpt_reg_MarR-type_CS"/>
</dbReference>
<evidence type="ECO:0000313" key="6">
    <source>
        <dbReference type="Proteomes" id="UP001597229"/>
    </source>
</evidence>
<feature type="domain" description="HTH marR-type" evidence="4">
    <location>
        <begin position="190"/>
        <end position="330"/>
    </location>
</feature>
<sequence length="337" mass="37228">MSAIVSWEGRPYVTSSDADPALEAAALVVLDWSARMGDSREHARVFEEVVGDALPAAEVRMLEYLNGREPVPTSAAASALGIDLSQASRQARRLEQAGYVARVPDPDDGRRTLLHIAPASQPIMDRWLVSWAEQHLAVAAGWSTADLTEMTAWLCHMHRGLNELLPGHPESAAPPRWRKLADDGSFTAEQLDFGEMATRFYAWAAHAGWFEHVIEREAPALTPLLYVTLRIVDRHGPLSVAELAERTWVDHTQASKRVTKLVELGLVDRAPGAFDRRSSLVRSSRRGSALVARIVASQLAALRDAIGPLPEAVRTRRTELMERYVGALLDHDAVFNW</sequence>